<dbReference type="Proteomes" id="UP000003835">
    <property type="component" value="Unassembled WGS sequence"/>
</dbReference>
<dbReference type="CDD" id="cd00315">
    <property type="entry name" value="Cyt_C5_DNA_methylase"/>
    <property type="match status" value="1"/>
</dbReference>
<dbReference type="Pfam" id="PF00145">
    <property type="entry name" value="DNA_methylase"/>
    <property type="match status" value="1"/>
</dbReference>
<dbReference type="InterPro" id="IPR029063">
    <property type="entry name" value="SAM-dependent_MTases_sf"/>
</dbReference>
<evidence type="ECO:0000313" key="9">
    <source>
        <dbReference type="Proteomes" id="UP000003835"/>
    </source>
</evidence>
<dbReference type="InterPro" id="IPR050390">
    <property type="entry name" value="C5-Methyltransferase"/>
</dbReference>
<dbReference type="GO" id="GO:0044027">
    <property type="term" value="P:negative regulation of gene expression via chromosomal CpG island methylation"/>
    <property type="evidence" value="ECO:0007669"/>
    <property type="project" value="TreeGrafter"/>
</dbReference>
<protein>
    <recommendedName>
        <fullName evidence="1">DNA (cytosine-5-)-methyltransferase</fullName>
        <ecNumber evidence="1">2.1.1.37</ecNumber>
    </recommendedName>
</protein>
<dbReference type="InterPro" id="IPR031303">
    <property type="entry name" value="C5_meth_CS"/>
</dbReference>
<evidence type="ECO:0000256" key="2">
    <source>
        <dbReference type="ARBA" id="ARBA00022603"/>
    </source>
</evidence>
<evidence type="ECO:0000313" key="8">
    <source>
        <dbReference type="EMBL" id="EDX75196.1"/>
    </source>
</evidence>
<proteinExistence type="inferred from homology"/>
<dbReference type="SUPFAM" id="SSF53335">
    <property type="entry name" value="S-adenosyl-L-methionine-dependent methyltransferases"/>
    <property type="match status" value="1"/>
</dbReference>
<feature type="active site" evidence="6">
    <location>
        <position position="80"/>
    </location>
</feature>
<sequence>MEQSNLKEKAIVSLFSGCGGLDLGFRQAGFNVVWANEYDKDIWQTYQSNHPNTFLDRRDIRHVPSADIPDCFGIVGGPPCQSWSEAGTQKGINDDRGRLFLEYIRILKDKQPRFFLAENVSGMLHKKHENALRNIIAAFEEAGYVISYKLLNARHYNVPQDRKRVIFIGYHIDLNKCFKFNTLVPGYRMFTLRDAIWNLRESAIPAFSNNKTRGEDCLVANHEYMVGGFSSIYMSRNRVRSWNEPSFTIQAGGRHAPIHPQANKMIHIGKDKWIFDPQSPNPYQRLSVRECARIQTFDDDFIFYYERLAAGYKMIGNAVPVNLSYALAKSIYQDLLAADSPNKPNQIQVHPITTS</sequence>
<dbReference type="InterPro" id="IPR001525">
    <property type="entry name" value="C5_MeTfrase"/>
</dbReference>
<dbReference type="PANTHER" id="PTHR10629">
    <property type="entry name" value="CYTOSINE-SPECIFIC METHYLTRANSFERASE"/>
    <property type="match status" value="1"/>
</dbReference>
<evidence type="ECO:0000256" key="5">
    <source>
        <dbReference type="ARBA" id="ARBA00022747"/>
    </source>
</evidence>
<keyword evidence="5" id="KW-0680">Restriction system</keyword>
<comment type="similarity">
    <text evidence="6 7">Belongs to the class I-like SAM-binding methyltransferase superfamily. C5-methyltransferase family.</text>
</comment>
<dbReference type="OrthoDB" id="451520at2"/>
<dbReference type="EC" id="2.1.1.37" evidence="1"/>
<evidence type="ECO:0000256" key="4">
    <source>
        <dbReference type="ARBA" id="ARBA00022691"/>
    </source>
</evidence>
<keyword evidence="9" id="KW-1185">Reference proteome</keyword>
<evidence type="ECO:0000256" key="7">
    <source>
        <dbReference type="RuleBase" id="RU000416"/>
    </source>
</evidence>
<dbReference type="GO" id="GO:0032259">
    <property type="term" value="P:methylation"/>
    <property type="evidence" value="ECO:0007669"/>
    <property type="project" value="UniProtKB-KW"/>
</dbReference>
<dbReference type="Gene3D" id="3.40.50.150">
    <property type="entry name" value="Vaccinia Virus protein VP39"/>
    <property type="match status" value="1"/>
</dbReference>
<dbReference type="Gene3D" id="3.90.120.10">
    <property type="entry name" value="DNA Methylase, subunit A, domain 2"/>
    <property type="match status" value="1"/>
</dbReference>
<name>B4VSA7_9CYAN</name>
<dbReference type="STRING" id="118168.MC7420_2200"/>
<dbReference type="EMBL" id="DS989850">
    <property type="protein sequence ID" value="EDX75196.1"/>
    <property type="molecule type" value="Genomic_DNA"/>
</dbReference>
<dbReference type="GO" id="GO:0003886">
    <property type="term" value="F:DNA (cytosine-5-)-methyltransferase activity"/>
    <property type="evidence" value="ECO:0007669"/>
    <property type="project" value="UniProtKB-EC"/>
</dbReference>
<dbReference type="PRINTS" id="PR00105">
    <property type="entry name" value="C5METTRFRASE"/>
</dbReference>
<dbReference type="HOGENOM" id="CLU_006958_2_1_3"/>
<dbReference type="PROSITE" id="PS00095">
    <property type="entry name" value="C5_MTASE_2"/>
    <property type="match status" value="1"/>
</dbReference>
<dbReference type="GO" id="GO:0009307">
    <property type="term" value="P:DNA restriction-modification system"/>
    <property type="evidence" value="ECO:0007669"/>
    <property type="project" value="UniProtKB-KW"/>
</dbReference>
<gene>
    <name evidence="8" type="ORF">MC7420_2200</name>
</gene>
<keyword evidence="2 6" id="KW-0489">Methyltransferase</keyword>
<dbReference type="GO" id="GO:0003677">
    <property type="term" value="F:DNA binding"/>
    <property type="evidence" value="ECO:0007669"/>
    <property type="project" value="TreeGrafter"/>
</dbReference>
<reference evidence="8 9" key="1">
    <citation type="submission" date="2008-07" db="EMBL/GenBank/DDBJ databases">
        <authorList>
            <person name="Tandeau de Marsac N."/>
            <person name="Ferriera S."/>
            <person name="Johnson J."/>
            <person name="Kravitz S."/>
            <person name="Beeson K."/>
            <person name="Sutton G."/>
            <person name="Rogers Y.-H."/>
            <person name="Friedman R."/>
            <person name="Frazier M."/>
            <person name="Venter J.C."/>
        </authorList>
    </citation>
    <scope>NUCLEOTIDE SEQUENCE [LARGE SCALE GENOMIC DNA]</scope>
    <source>
        <strain evidence="8 9">PCC 7420</strain>
    </source>
</reference>
<organism evidence="8 9">
    <name type="scientific">Coleofasciculus chthonoplastes PCC 7420</name>
    <dbReference type="NCBI Taxonomy" id="118168"/>
    <lineage>
        <taxon>Bacteria</taxon>
        <taxon>Bacillati</taxon>
        <taxon>Cyanobacteriota</taxon>
        <taxon>Cyanophyceae</taxon>
        <taxon>Coleofasciculales</taxon>
        <taxon>Coleofasciculaceae</taxon>
        <taxon>Coleofasciculus</taxon>
    </lineage>
</organism>
<evidence type="ECO:0000256" key="6">
    <source>
        <dbReference type="PROSITE-ProRule" id="PRU01016"/>
    </source>
</evidence>
<dbReference type="PANTHER" id="PTHR10629:SF52">
    <property type="entry name" value="DNA (CYTOSINE-5)-METHYLTRANSFERASE 1"/>
    <property type="match status" value="1"/>
</dbReference>
<evidence type="ECO:0000256" key="3">
    <source>
        <dbReference type="ARBA" id="ARBA00022679"/>
    </source>
</evidence>
<dbReference type="NCBIfam" id="TIGR00675">
    <property type="entry name" value="dcm"/>
    <property type="match status" value="1"/>
</dbReference>
<keyword evidence="4 6" id="KW-0949">S-adenosyl-L-methionine</keyword>
<dbReference type="PROSITE" id="PS51679">
    <property type="entry name" value="SAM_MT_C5"/>
    <property type="match status" value="1"/>
</dbReference>
<dbReference type="RefSeq" id="WP_006101468.1">
    <property type="nucleotide sequence ID" value="NZ_DS989850.1"/>
</dbReference>
<dbReference type="REBASE" id="43486">
    <property type="entry name" value="M.Mch7420ORF2200P"/>
</dbReference>
<keyword evidence="3 6" id="KW-0808">Transferase</keyword>
<dbReference type="eggNOG" id="COG0270">
    <property type="taxonomic scope" value="Bacteria"/>
</dbReference>
<evidence type="ECO:0000256" key="1">
    <source>
        <dbReference type="ARBA" id="ARBA00011975"/>
    </source>
</evidence>
<accession>B4VSA7</accession>
<dbReference type="AlphaFoldDB" id="B4VSA7"/>